<evidence type="ECO:0000256" key="1">
    <source>
        <dbReference type="SAM" id="SignalP"/>
    </source>
</evidence>
<sequence length="324" mass="34459">MKPSHLLIAAWLALPVWGHATDGVEIVVEQVGFAKPESVVHDTRNDVYLVSNINGLVSGPAGKGFISRIAPDGRVLQLKWIDGGAPGTTLHHPAGLAIADGVLYVADGGGEGGPAAVRLFDADTGAPLGEAVHAPGASSNGLVVLPGGDVLGTHSAWKRSEGRLGSREDVDNRSRTDVWRQWDGNLWIPSGQDAIYRIGRDLKISTFARSPLLRQPNGITLLPGGNLLTVSSNGGILYELTPDGQQTNVRALPHQGFFDGVGATPDGKVFVSHHKGVYRILPDGGSRPVFDLNTHVADFHFDLKRGRILLPLIYAHKLVVARIP</sequence>
<accession>A0A4S4ASL5</accession>
<dbReference type="Gene3D" id="2.130.10.10">
    <property type="entry name" value="YVTN repeat-like/Quinoprotein amine dehydrogenase"/>
    <property type="match status" value="1"/>
</dbReference>
<dbReference type="InterPro" id="IPR015943">
    <property type="entry name" value="WD40/YVTN_repeat-like_dom_sf"/>
</dbReference>
<reference evidence="2 3" key="1">
    <citation type="submission" date="2019-04" db="EMBL/GenBank/DDBJ databases">
        <title>Azoarcus rhizosphaerae sp. nov. isolated from rhizosphere of Ficus religiosa.</title>
        <authorList>
            <person name="Lin S.-Y."/>
            <person name="Hameed A."/>
            <person name="Hsu Y.-H."/>
            <person name="Young C.-C."/>
        </authorList>
    </citation>
    <scope>NUCLEOTIDE SEQUENCE [LARGE SCALE GENOMIC DNA]</scope>
    <source>
        <strain evidence="2 3">CC-YHH848</strain>
    </source>
</reference>
<dbReference type="AlphaFoldDB" id="A0A4S4ASL5"/>
<protein>
    <submittedName>
        <fullName evidence="2">Uncharacterized protein</fullName>
    </submittedName>
</protein>
<keyword evidence="1" id="KW-0732">Signal</keyword>
<organism evidence="2 3">
    <name type="scientific">Pseudothauera rhizosphaerae</name>
    <dbReference type="NCBI Taxonomy" id="2565932"/>
    <lineage>
        <taxon>Bacteria</taxon>
        <taxon>Pseudomonadati</taxon>
        <taxon>Pseudomonadota</taxon>
        <taxon>Betaproteobacteria</taxon>
        <taxon>Rhodocyclales</taxon>
        <taxon>Zoogloeaceae</taxon>
        <taxon>Pseudothauera</taxon>
    </lineage>
</organism>
<dbReference type="InterPro" id="IPR011042">
    <property type="entry name" value="6-blade_b-propeller_TolB-like"/>
</dbReference>
<keyword evidence="3" id="KW-1185">Reference proteome</keyword>
<gene>
    <name evidence="2" type="ORF">E6O51_07150</name>
</gene>
<dbReference type="OrthoDB" id="502821at2"/>
<dbReference type="RefSeq" id="WP_136384281.1">
    <property type="nucleotide sequence ID" value="NZ_SSOD01000004.1"/>
</dbReference>
<dbReference type="EMBL" id="SSOD01000004">
    <property type="protein sequence ID" value="THF62728.1"/>
    <property type="molecule type" value="Genomic_DNA"/>
</dbReference>
<feature type="chain" id="PRO_5020798306" evidence="1">
    <location>
        <begin position="21"/>
        <end position="324"/>
    </location>
</feature>
<evidence type="ECO:0000313" key="3">
    <source>
        <dbReference type="Proteomes" id="UP000307956"/>
    </source>
</evidence>
<evidence type="ECO:0000313" key="2">
    <source>
        <dbReference type="EMBL" id="THF62728.1"/>
    </source>
</evidence>
<dbReference type="Gene3D" id="2.120.10.30">
    <property type="entry name" value="TolB, C-terminal domain"/>
    <property type="match status" value="1"/>
</dbReference>
<dbReference type="Proteomes" id="UP000307956">
    <property type="component" value="Unassembled WGS sequence"/>
</dbReference>
<comment type="caution">
    <text evidence="2">The sequence shown here is derived from an EMBL/GenBank/DDBJ whole genome shotgun (WGS) entry which is preliminary data.</text>
</comment>
<feature type="signal peptide" evidence="1">
    <location>
        <begin position="1"/>
        <end position="20"/>
    </location>
</feature>
<name>A0A4S4ASL5_9RHOO</name>
<proteinExistence type="predicted"/>
<dbReference type="SUPFAM" id="SSF63829">
    <property type="entry name" value="Calcium-dependent phosphotriesterase"/>
    <property type="match status" value="1"/>
</dbReference>